<evidence type="ECO:0000313" key="2">
    <source>
        <dbReference type="EMBL" id="CAG8591149.1"/>
    </source>
</evidence>
<keyword evidence="3" id="KW-1185">Reference proteome</keyword>
<proteinExistence type="predicted"/>
<sequence length="131" mass="14344">MKSGKAATKSERTIAKELDTKSAKPNEKLEVVTAYSSGIVQACSTDLAAYFVWDKWTPIDWKEEYAVFVTTSSGLERYLKSEHDLAEGIVIPEGAFRHTAISLKSIYSHHVSSAKISTSPGPSGITTVHRI</sequence>
<dbReference type="Proteomes" id="UP000789572">
    <property type="component" value="Unassembled WGS sequence"/>
</dbReference>
<protein>
    <submittedName>
        <fullName evidence="2">8158_t:CDS:1</fullName>
    </submittedName>
</protein>
<name>A0A9N9C8A3_9GLOM</name>
<gene>
    <name evidence="2" type="ORF">POCULU_LOCUS6981</name>
</gene>
<feature type="region of interest" description="Disordered" evidence="1">
    <location>
        <begin position="1"/>
        <end position="21"/>
    </location>
</feature>
<feature type="compositionally biased region" description="Basic and acidic residues" evidence="1">
    <location>
        <begin position="8"/>
        <end position="21"/>
    </location>
</feature>
<accession>A0A9N9C8A3</accession>
<reference evidence="2" key="1">
    <citation type="submission" date="2021-06" db="EMBL/GenBank/DDBJ databases">
        <authorList>
            <person name="Kallberg Y."/>
            <person name="Tangrot J."/>
            <person name="Rosling A."/>
        </authorList>
    </citation>
    <scope>NUCLEOTIDE SEQUENCE</scope>
    <source>
        <strain evidence="2">IA702</strain>
    </source>
</reference>
<dbReference type="EMBL" id="CAJVPJ010001436">
    <property type="protein sequence ID" value="CAG8591149.1"/>
    <property type="molecule type" value="Genomic_DNA"/>
</dbReference>
<organism evidence="2 3">
    <name type="scientific">Paraglomus occultum</name>
    <dbReference type="NCBI Taxonomy" id="144539"/>
    <lineage>
        <taxon>Eukaryota</taxon>
        <taxon>Fungi</taxon>
        <taxon>Fungi incertae sedis</taxon>
        <taxon>Mucoromycota</taxon>
        <taxon>Glomeromycotina</taxon>
        <taxon>Glomeromycetes</taxon>
        <taxon>Paraglomerales</taxon>
        <taxon>Paraglomeraceae</taxon>
        <taxon>Paraglomus</taxon>
    </lineage>
</organism>
<dbReference type="AlphaFoldDB" id="A0A9N9C8A3"/>
<evidence type="ECO:0000313" key="3">
    <source>
        <dbReference type="Proteomes" id="UP000789572"/>
    </source>
</evidence>
<evidence type="ECO:0000256" key="1">
    <source>
        <dbReference type="SAM" id="MobiDB-lite"/>
    </source>
</evidence>
<dbReference type="OrthoDB" id="10252171at2759"/>
<comment type="caution">
    <text evidence="2">The sequence shown here is derived from an EMBL/GenBank/DDBJ whole genome shotgun (WGS) entry which is preliminary data.</text>
</comment>